<dbReference type="AlphaFoldDB" id="A0AAE1LFB1"/>
<feature type="domain" description="DUF4371" evidence="2">
    <location>
        <begin position="163"/>
        <end position="353"/>
    </location>
</feature>
<gene>
    <name evidence="3" type="ORF">KUF71_007054</name>
</gene>
<dbReference type="Pfam" id="PF14291">
    <property type="entry name" value="DUF4371"/>
    <property type="match status" value="1"/>
</dbReference>
<reference evidence="3" key="2">
    <citation type="journal article" date="2023" name="BMC Genomics">
        <title>Pest status, molecular evolution, and epigenetic factors derived from the genome assembly of Frankliniella fusca, a thysanopteran phytovirus vector.</title>
        <authorList>
            <person name="Catto M.A."/>
            <person name="Labadie P.E."/>
            <person name="Jacobson A.L."/>
            <person name="Kennedy G.G."/>
            <person name="Srinivasan R."/>
            <person name="Hunt B.G."/>
        </authorList>
    </citation>
    <scope>NUCLEOTIDE SEQUENCE</scope>
    <source>
        <strain evidence="3">PL_HMW_Pooled</strain>
    </source>
</reference>
<name>A0AAE1LFB1_9NEOP</name>
<sequence>MAHVYCDVQMLRNAEGQFIVKEFTCLLGAHGNAVKYQERDSNPRFTELKSVALDHSAILTYPLEKRMWLSYSERDKQLFCWICVAFCSQRKSNFITGWGGNDHWESGHCYSSISRHEISLEHQHAVESFHLFSLQSSINHCLDLSSLSLRKKQVAQRRDVVLKIIEIVLFLAKQSLPFRAKNNEAAYALSTPCNHGNFLEEVKSRATFDPILKAHLDSVIKQSQKRHNDHSDSRGRGSLVTFLSKTTFQKILYITKNLIVKYIRDQIIENGGTYSITMDGSQDVSVQEVMAFVIRYVDEFGPVECLVDVSVMKSTSSKALLEHTVDILENKLSLKLEDLAGYSFDGAGNMAGANAGLEALLKERVPLSVFQHCYAHILSLCLEKTCTAVLLGSATFDLLRDSCTIISESYKRSLLWKSVSSFLCNKTRMLVKLGKTRWWARARACSRIFTDSEDSLLPVVIVALEIISRDKDLPAKSRAKALGDLSKWCTFETIAVGMLFNKIFQMTGPVSDYLQTPQLDHIQAARLTSQLIPDVSGICIDQVLNSAKELADHSNAKLDELNLTKDFTDEFGEIESRVASEATRRRISTVPRRLGERSEDEIRRLAEANSPNWHVNVNTLIPIKDNCITNLQNRFGDDKLTIFKSCAFLSLERFAEVVKDGIPSDALETLCKLAGTDKAVVSSELSGDSDSDEERNETTEKRKTDGSPSAVGCKGCLRCPYRILRKHRLYTAAFGQLYRTYKFALTLPCTQVTCERCFSKLKITCCYSDPNVDQKYGLFGYVL</sequence>
<feature type="region of interest" description="Disordered" evidence="1">
    <location>
        <begin position="682"/>
        <end position="710"/>
    </location>
</feature>
<dbReference type="SUPFAM" id="SSF53098">
    <property type="entry name" value="Ribonuclease H-like"/>
    <property type="match status" value="1"/>
</dbReference>
<dbReference type="Proteomes" id="UP001219518">
    <property type="component" value="Unassembled WGS sequence"/>
</dbReference>
<feature type="compositionally biased region" description="Basic and acidic residues" evidence="1">
    <location>
        <begin position="696"/>
        <end position="705"/>
    </location>
</feature>
<evidence type="ECO:0000256" key="1">
    <source>
        <dbReference type="SAM" id="MobiDB-lite"/>
    </source>
</evidence>
<proteinExistence type="predicted"/>
<dbReference type="PANTHER" id="PTHR45749">
    <property type="match status" value="1"/>
</dbReference>
<reference evidence="3" key="1">
    <citation type="submission" date="2021-07" db="EMBL/GenBank/DDBJ databases">
        <authorList>
            <person name="Catto M.A."/>
            <person name="Jacobson A."/>
            <person name="Kennedy G."/>
            <person name="Labadie P."/>
            <person name="Hunt B.G."/>
            <person name="Srinivasan R."/>
        </authorList>
    </citation>
    <scope>NUCLEOTIDE SEQUENCE</scope>
    <source>
        <strain evidence="3">PL_HMW_Pooled</strain>
        <tissue evidence="3">Head</tissue>
    </source>
</reference>
<accession>A0AAE1LFB1</accession>
<dbReference type="InterPro" id="IPR012337">
    <property type="entry name" value="RNaseH-like_sf"/>
</dbReference>
<keyword evidence="4" id="KW-1185">Reference proteome</keyword>
<organism evidence="3 4">
    <name type="scientific">Frankliniella fusca</name>
    <dbReference type="NCBI Taxonomy" id="407009"/>
    <lineage>
        <taxon>Eukaryota</taxon>
        <taxon>Metazoa</taxon>
        <taxon>Ecdysozoa</taxon>
        <taxon>Arthropoda</taxon>
        <taxon>Hexapoda</taxon>
        <taxon>Insecta</taxon>
        <taxon>Pterygota</taxon>
        <taxon>Neoptera</taxon>
        <taxon>Paraneoptera</taxon>
        <taxon>Thysanoptera</taxon>
        <taxon>Terebrantia</taxon>
        <taxon>Thripoidea</taxon>
        <taxon>Thripidae</taxon>
        <taxon>Frankliniella</taxon>
    </lineage>
</organism>
<evidence type="ECO:0000259" key="2">
    <source>
        <dbReference type="Pfam" id="PF14291"/>
    </source>
</evidence>
<comment type="caution">
    <text evidence="3">The sequence shown here is derived from an EMBL/GenBank/DDBJ whole genome shotgun (WGS) entry which is preliminary data.</text>
</comment>
<dbReference type="InterPro" id="IPR025398">
    <property type="entry name" value="DUF4371"/>
</dbReference>
<dbReference type="PANTHER" id="PTHR45749:SF21">
    <property type="entry name" value="DUF4371 DOMAIN-CONTAINING PROTEIN"/>
    <property type="match status" value="1"/>
</dbReference>
<dbReference type="EMBL" id="JAHWGI010000751">
    <property type="protein sequence ID" value="KAK3917568.1"/>
    <property type="molecule type" value="Genomic_DNA"/>
</dbReference>
<protein>
    <submittedName>
        <fullName evidence="3">Zinc finger MYM-type protein 1</fullName>
    </submittedName>
</protein>
<evidence type="ECO:0000313" key="3">
    <source>
        <dbReference type="EMBL" id="KAK3917568.1"/>
    </source>
</evidence>
<evidence type="ECO:0000313" key="4">
    <source>
        <dbReference type="Proteomes" id="UP001219518"/>
    </source>
</evidence>